<keyword evidence="5 6" id="KW-0472">Membrane</keyword>
<feature type="transmembrane region" description="Helical" evidence="6">
    <location>
        <begin position="390"/>
        <end position="410"/>
    </location>
</feature>
<dbReference type="GeneID" id="119635994"/>
<dbReference type="AlphaFoldDB" id="A0A9C5YWN9"/>
<feature type="transmembrane region" description="Helical" evidence="6">
    <location>
        <begin position="422"/>
        <end position="446"/>
    </location>
</feature>
<dbReference type="InterPro" id="IPR007632">
    <property type="entry name" value="Anoctamin"/>
</dbReference>
<dbReference type="PANTHER" id="PTHR12308:SF74">
    <property type="entry name" value="ANOCTAMIN"/>
    <property type="match status" value="1"/>
</dbReference>
<evidence type="ECO:0000256" key="4">
    <source>
        <dbReference type="ARBA" id="ARBA00022989"/>
    </source>
</evidence>
<evidence type="ECO:0000313" key="9">
    <source>
        <dbReference type="RefSeq" id="XP_037886991.1"/>
    </source>
</evidence>
<accession>A0A9C5YWN9</accession>
<dbReference type="InterPro" id="IPR049452">
    <property type="entry name" value="Anoctamin_TM"/>
</dbReference>
<feature type="transmembrane region" description="Helical" evidence="6">
    <location>
        <begin position="303"/>
        <end position="326"/>
    </location>
</feature>
<dbReference type="KEGG" id="gfs:119635994"/>
<comment type="similarity">
    <text evidence="2 6">Belongs to the anoctamin family.</text>
</comment>
<comment type="subcellular location">
    <subcellularLocation>
        <location evidence="1 6">Membrane</location>
        <topology evidence="1 6">Multi-pass membrane protein</topology>
    </subcellularLocation>
</comment>
<keyword evidence="8" id="KW-1185">Reference proteome</keyword>
<gene>
    <name evidence="9" type="primary">LOC119635994</name>
</gene>
<feature type="domain" description="Anoctamin transmembrane" evidence="7">
    <location>
        <begin position="199"/>
        <end position="618"/>
    </location>
</feature>
<sequence>MSQAQATGAFSLLAKRPQSIIENQIYRRQRSLELINALPKELDDDKQNETNHKTYVVIVFSEKAKLQQCQDVEKIIQQFNVLTTLEVLSKTEKYLYLSATTDNLLRFADESELIKKTVTGSMQKFNYHSVEDFLLSGMTANDIVRYCEAPVLIKDAIKPSLLSYIRNGVIEDLFPLHDYEYLEKFSFNWRRRSLPIEEIRNYFGSSISLYFGFTLFYTKALIFPSLFGLVQYYYSFNLSLVSSFYVIWTTIFLELWKRKCAGYSYRWGTIEMTSLDKPRTAYKGELKLDPITSKLTLQYPMRYTYLQMYCISYPVVFLCVTAAAYFALYQFQIEAEVLNDFGAESWLLYVPCIVQSVLISIFSWAYEKLATFLTELENHRTRSQYDRHRVNKLMIFEIVNNFFSLFYIAFVLHELKQLKYQLMMQLLIFQLVCIAQEVGIPLLAVVKQKFAKFMQKEIDEAIKHQVSDLARYEQCFFESGLDKYQSTYEDYLQMCIQFGYVVLFAAVAPFAALGALVNNIFAMHIDLFKLCNIFKRPFARRTKNIGAWQSAFELLSVMAILSNCGILYLQPNIKNFFVNLFPNTSDISFVLFEHLLLGLKFVIHKAIHERPRWVRIALLKADYESSQAYKNIKKLKAQSICSLINFRKRSKKS</sequence>
<evidence type="ECO:0000256" key="3">
    <source>
        <dbReference type="ARBA" id="ARBA00022692"/>
    </source>
</evidence>
<evidence type="ECO:0000256" key="1">
    <source>
        <dbReference type="ARBA" id="ARBA00004141"/>
    </source>
</evidence>
<proteinExistence type="inferred from homology"/>
<feature type="transmembrane region" description="Helical" evidence="6">
    <location>
        <begin position="346"/>
        <end position="366"/>
    </location>
</feature>
<feature type="transmembrane region" description="Helical" evidence="6">
    <location>
        <begin position="545"/>
        <end position="569"/>
    </location>
</feature>
<dbReference type="GO" id="GO:0005254">
    <property type="term" value="F:chloride channel activity"/>
    <property type="evidence" value="ECO:0007669"/>
    <property type="project" value="TreeGrafter"/>
</dbReference>
<feature type="transmembrane region" description="Helical" evidence="6">
    <location>
        <begin position="498"/>
        <end position="525"/>
    </location>
</feature>
<dbReference type="Proteomes" id="UP000092443">
    <property type="component" value="Unplaced"/>
</dbReference>
<evidence type="ECO:0000313" key="8">
    <source>
        <dbReference type="Proteomes" id="UP000092443"/>
    </source>
</evidence>
<evidence type="ECO:0000256" key="6">
    <source>
        <dbReference type="RuleBase" id="RU280814"/>
    </source>
</evidence>
<organism evidence="8 9">
    <name type="scientific">Glossina fuscipes</name>
    <dbReference type="NCBI Taxonomy" id="7396"/>
    <lineage>
        <taxon>Eukaryota</taxon>
        <taxon>Metazoa</taxon>
        <taxon>Ecdysozoa</taxon>
        <taxon>Arthropoda</taxon>
        <taxon>Hexapoda</taxon>
        <taxon>Insecta</taxon>
        <taxon>Pterygota</taxon>
        <taxon>Neoptera</taxon>
        <taxon>Endopterygota</taxon>
        <taxon>Diptera</taxon>
        <taxon>Brachycera</taxon>
        <taxon>Muscomorpha</taxon>
        <taxon>Hippoboscoidea</taxon>
        <taxon>Glossinidae</taxon>
        <taxon>Glossina</taxon>
    </lineage>
</organism>
<feature type="transmembrane region" description="Helical" evidence="6">
    <location>
        <begin position="209"/>
        <end position="230"/>
    </location>
</feature>
<dbReference type="RefSeq" id="XP_037886991.1">
    <property type="nucleotide sequence ID" value="XM_038031063.1"/>
</dbReference>
<evidence type="ECO:0000256" key="5">
    <source>
        <dbReference type="ARBA" id="ARBA00023136"/>
    </source>
</evidence>
<keyword evidence="4 6" id="KW-1133">Transmembrane helix</keyword>
<evidence type="ECO:0000256" key="2">
    <source>
        <dbReference type="ARBA" id="ARBA00009671"/>
    </source>
</evidence>
<feature type="transmembrane region" description="Helical" evidence="6">
    <location>
        <begin position="236"/>
        <end position="256"/>
    </location>
</feature>
<dbReference type="PANTHER" id="PTHR12308">
    <property type="entry name" value="ANOCTAMIN"/>
    <property type="match status" value="1"/>
</dbReference>
<keyword evidence="3 6" id="KW-0812">Transmembrane</keyword>
<protein>
    <recommendedName>
        <fullName evidence="6">Anoctamin</fullName>
    </recommendedName>
</protein>
<reference evidence="9" key="1">
    <citation type="submission" date="2025-08" db="UniProtKB">
        <authorList>
            <consortium name="RefSeq"/>
        </authorList>
    </citation>
    <scope>IDENTIFICATION</scope>
    <source>
        <tissue evidence="9">Whole body pupa</tissue>
    </source>
</reference>
<name>A0A9C5YWN9_9MUSC</name>
<dbReference type="GO" id="GO:0005886">
    <property type="term" value="C:plasma membrane"/>
    <property type="evidence" value="ECO:0007669"/>
    <property type="project" value="TreeGrafter"/>
</dbReference>
<dbReference type="Pfam" id="PF04547">
    <property type="entry name" value="Anoctamin"/>
    <property type="match status" value="1"/>
</dbReference>
<evidence type="ECO:0000259" key="7">
    <source>
        <dbReference type="Pfam" id="PF04547"/>
    </source>
</evidence>